<dbReference type="InterPro" id="IPR050455">
    <property type="entry name" value="Tpx_Peroxidase_subfamily"/>
</dbReference>
<feature type="active site" description="Cysteine sulfenic acid (-SOH) intermediate; for peroxidase activity" evidence="3">
    <location>
        <position position="46"/>
    </location>
</feature>
<dbReference type="GO" id="GO:0016209">
    <property type="term" value="F:antioxidant activity"/>
    <property type="evidence" value="ECO:0007669"/>
    <property type="project" value="InterPro"/>
</dbReference>
<evidence type="ECO:0000259" key="4">
    <source>
        <dbReference type="PROSITE" id="PS51352"/>
    </source>
</evidence>
<proteinExistence type="predicted"/>
<evidence type="ECO:0000313" key="6">
    <source>
        <dbReference type="Proteomes" id="UP000254808"/>
    </source>
</evidence>
<dbReference type="Pfam" id="PF00578">
    <property type="entry name" value="AhpC-TSA"/>
    <property type="match status" value="1"/>
</dbReference>
<feature type="domain" description="Thioredoxin" evidence="4">
    <location>
        <begin position="3"/>
        <end position="153"/>
    </location>
</feature>
<dbReference type="InterPro" id="IPR000866">
    <property type="entry name" value="AhpC/TSA"/>
</dbReference>
<dbReference type="InterPro" id="IPR024706">
    <property type="entry name" value="Peroxiredoxin_AhpC-typ"/>
</dbReference>
<dbReference type="GO" id="GO:0016491">
    <property type="term" value="F:oxidoreductase activity"/>
    <property type="evidence" value="ECO:0007669"/>
    <property type="project" value="UniProtKB-KW"/>
</dbReference>
<dbReference type="PANTHER" id="PTHR43110:SF1">
    <property type="entry name" value="THIOL PEROXIDASE"/>
    <property type="match status" value="1"/>
</dbReference>
<dbReference type="CDD" id="cd03018">
    <property type="entry name" value="PRX_AhpE_like"/>
    <property type="match status" value="1"/>
</dbReference>
<dbReference type="Gene3D" id="3.40.30.10">
    <property type="entry name" value="Glutaredoxin"/>
    <property type="match status" value="1"/>
</dbReference>
<dbReference type="PIRSF" id="PIRSF000239">
    <property type="entry name" value="AHPC"/>
    <property type="match status" value="1"/>
</dbReference>
<protein>
    <submittedName>
        <fullName evidence="5">Peroxiredoxin</fullName>
    </submittedName>
</protein>
<dbReference type="InterPro" id="IPR036249">
    <property type="entry name" value="Thioredoxin-like_sf"/>
</dbReference>
<dbReference type="InterPro" id="IPR013766">
    <property type="entry name" value="Thioredoxin_domain"/>
</dbReference>
<dbReference type="RefSeq" id="WP_114984666.1">
    <property type="nucleotide sequence ID" value="NZ_CP027806.1"/>
</dbReference>
<dbReference type="AlphaFoldDB" id="A0A345ULY6"/>
<sequence length="153" mass="16879">MVILKGDKAPDFTLKNSDGEDVSLSGFAGKKNVVVLFFPLAFSSVCTDELCQVRDSLKQFESLDAEVLAISVDSFFTLKEFKKAQGYNFQLLSDFNKETAKAYGCLYDEFFGMHGVAKRSAFAVDKEGVVQYAEVLEKASDIPDFEKVKAALA</sequence>
<accession>A0A345ULY6</accession>
<organism evidence="5 6">
    <name type="scientific">Cyclonatronum proteinivorum</name>
    <dbReference type="NCBI Taxonomy" id="1457365"/>
    <lineage>
        <taxon>Bacteria</taxon>
        <taxon>Pseudomonadati</taxon>
        <taxon>Balneolota</taxon>
        <taxon>Balneolia</taxon>
        <taxon>Balneolales</taxon>
        <taxon>Cyclonatronaceae</taxon>
        <taxon>Cyclonatronum</taxon>
    </lineage>
</organism>
<name>A0A345ULY6_9BACT</name>
<keyword evidence="6" id="KW-1185">Reference proteome</keyword>
<dbReference type="KEGG" id="cprv:CYPRO_2241"/>
<dbReference type="Proteomes" id="UP000254808">
    <property type="component" value="Chromosome"/>
</dbReference>
<evidence type="ECO:0000313" key="5">
    <source>
        <dbReference type="EMBL" id="AXJ01488.1"/>
    </source>
</evidence>
<keyword evidence="1" id="KW-0560">Oxidoreductase</keyword>
<dbReference type="SUPFAM" id="SSF52833">
    <property type="entry name" value="Thioredoxin-like"/>
    <property type="match status" value="1"/>
</dbReference>
<dbReference type="PROSITE" id="PS51352">
    <property type="entry name" value="THIOREDOXIN_2"/>
    <property type="match status" value="1"/>
</dbReference>
<dbReference type="PANTHER" id="PTHR43110">
    <property type="entry name" value="THIOL PEROXIDASE"/>
    <property type="match status" value="1"/>
</dbReference>
<reference evidence="5 6" key="1">
    <citation type="submission" date="2018-03" db="EMBL/GenBank/DDBJ databases">
        <title>Phenotypic and genomic properties of Cyclonatronum proteinivorum gen. nov., sp. nov., a haloalkaliphilic bacteroidete from soda lakes possessing Na+-translocating rhodopsin.</title>
        <authorList>
            <person name="Toshchakov S.V."/>
            <person name="Korzhenkov A."/>
            <person name="Samarov N.I."/>
            <person name="Kublanov I.V."/>
            <person name="Muntyan M.S."/>
            <person name="Sorokin D.Y."/>
        </authorList>
    </citation>
    <scope>NUCLEOTIDE SEQUENCE [LARGE SCALE GENOMIC DNA]</scope>
    <source>
        <strain evidence="5 6">Omega</strain>
    </source>
</reference>
<evidence type="ECO:0000256" key="3">
    <source>
        <dbReference type="PIRSR" id="PIRSR000239-1"/>
    </source>
</evidence>
<keyword evidence="2" id="KW-0676">Redox-active center</keyword>
<gene>
    <name evidence="5" type="ORF">CYPRO_2241</name>
</gene>
<dbReference type="OrthoDB" id="9809746at2"/>
<evidence type="ECO:0000256" key="1">
    <source>
        <dbReference type="ARBA" id="ARBA00023002"/>
    </source>
</evidence>
<dbReference type="EMBL" id="CP027806">
    <property type="protein sequence ID" value="AXJ01488.1"/>
    <property type="molecule type" value="Genomic_DNA"/>
</dbReference>
<evidence type="ECO:0000256" key="2">
    <source>
        <dbReference type="ARBA" id="ARBA00023284"/>
    </source>
</evidence>